<dbReference type="Pfam" id="PF00015">
    <property type="entry name" value="MCPsignal"/>
    <property type="match status" value="1"/>
</dbReference>
<feature type="transmembrane region" description="Helical" evidence="4">
    <location>
        <begin position="181"/>
        <end position="205"/>
    </location>
</feature>
<evidence type="ECO:0000313" key="7">
    <source>
        <dbReference type="Proteomes" id="UP000199409"/>
    </source>
</evidence>
<dbReference type="SMART" id="SM00283">
    <property type="entry name" value="MA"/>
    <property type="match status" value="1"/>
</dbReference>
<feature type="domain" description="Methyl-accepting transducer" evidence="5">
    <location>
        <begin position="216"/>
        <end position="452"/>
    </location>
</feature>
<keyword evidence="7" id="KW-1185">Reference proteome</keyword>
<evidence type="ECO:0000256" key="4">
    <source>
        <dbReference type="SAM" id="Phobius"/>
    </source>
</evidence>
<evidence type="ECO:0000256" key="2">
    <source>
        <dbReference type="ARBA" id="ARBA00029447"/>
    </source>
</evidence>
<evidence type="ECO:0000256" key="3">
    <source>
        <dbReference type="PROSITE-ProRule" id="PRU00284"/>
    </source>
</evidence>
<dbReference type="InterPro" id="IPR004089">
    <property type="entry name" value="MCPsignal_dom"/>
</dbReference>
<dbReference type="AlphaFoldDB" id="A0A1H3VZB6"/>
<dbReference type="GO" id="GO:0004888">
    <property type="term" value="F:transmembrane signaling receptor activity"/>
    <property type="evidence" value="ECO:0007669"/>
    <property type="project" value="InterPro"/>
</dbReference>
<keyword evidence="4" id="KW-0812">Transmembrane</keyword>
<dbReference type="InterPro" id="IPR007891">
    <property type="entry name" value="CHASE3"/>
</dbReference>
<comment type="similarity">
    <text evidence="2">Belongs to the methyl-accepting chemotaxis (MCP) protein family.</text>
</comment>
<dbReference type="Proteomes" id="UP000199409">
    <property type="component" value="Unassembled WGS sequence"/>
</dbReference>
<keyword evidence="4" id="KW-1133">Transmembrane helix</keyword>
<dbReference type="OrthoDB" id="9791237at2"/>
<dbReference type="Gene3D" id="1.10.287.950">
    <property type="entry name" value="Methyl-accepting chemotaxis protein"/>
    <property type="match status" value="1"/>
</dbReference>
<dbReference type="GO" id="GO:0006935">
    <property type="term" value="P:chemotaxis"/>
    <property type="evidence" value="ECO:0007669"/>
    <property type="project" value="InterPro"/>
</dbReference>
<evidence type="ECO:0000313" key="6">
    <source>
        <dbReference type="EMBL" id="SDZ80163.1"/>
    </source>
</evidence>
<name>A0A1H3VZB6_9BACT</name>
<dbReference type="RefSeq" id="WP_092344235.1">
    <property type="nucleotide sequence ID" value="NZ_FNQN01000001.1"/>
</dbReference>
<keyword evidence="4" id="KW-0472">Membrane</keyword>
<sequence>MFKNLRLKQSILLGYTIPLLLAIVAFSVVYICAQSVARNEVMVDKSYQNMIEILQLEYDISSMSRSTRGYLLQQDNNFIKLVELNEKHYRKLSQQLVGRIDDRVQKERLQKILNLVDKSVETNHQMISLVDEGNKDEAVIRFASDGGLNLSLQIDDLITEYQSHEKASLQRSKSEIKRATSLLITSIFAGVLLTVVLALAIGSWVASRISSSITEAANTASSTSAEIAATVVQHERTASQQSAMVAETASTMEELAVSSRQTTEQATSASELAGKGTMLTEDGRVAVRKAMAAMDELSTKVTAVAEQILELGEQTGQIGSIAELVKDLAVQINMLALNAAVEAVRAGEHGKGFAVVATEVRKLAAESKKSVEQVSGIVSAIQKATDTTIMRTEEGTKSIENVSTIVQTVEELFETLSETSDLINNSSQQVLLNLKQQSVAFGQVLEASNSIKDGANETAAGISQTKVGILSLNETTDKLKQML</sequence>
<dbReference type="STRING" id="37625.SAMN05660420_00382"/>
<protein>
    <submittedName>
        <fullName evidence="6">CHASE3 domain-containing protein</fullName>
    </submittedName>
</protein>
<dbReference type="SUPFAM" id="SSF58104">
    <property type="entry name" value="Methyl-accepting chemotaxis protein (MCP) signaling domain"/>
    <property type="match status" value="1"/>
</dbReference>
<evidence type="ECO:0000256" key="1">
    <source>
        <dbReference type="ARBA" id="ARBA00023224"/>
    </source>
</evidence>
<dbReference type="GO" id="GO:0007165">
    <property type="term" value="P:signal transduction"/>
    <property type="evidence" value="ECO:0007669"/>
    <property type="project" value="UniProtKB-KW"/>
</dbReference>
<dbReference type="PANTHER" id="PTHR32089">
    <property type="entry name" value="METHYL-ACCEPTING CHEMOTAXIS PROTEIN MCPB"/>
    <property type="match status" value="1"/>
</dbReference>
<dbReference type="Pfam" id="PF05227">
    <property type="entry name" value="CHASE3"/>
    <property type="match status" value="1"/>
</dbReference>
<feature type="transmembrane region" description="Helical" evidence="4">
    <location>
        <begin position="12"/>
        <end position="33"/>
    </location>
</feature>
<keyword evidence="1 3" id="KW-0807">Transducer</keyword>
<dbReference type="PROSITE" id="PS50111">
    <property type="entry name" value="CHEMOTAXIS_TRANSDUC_2"/>
    <property type="match status" value="1"/>
</dbReference>
<gene>
    <name evidence="6" type="ORF">SAMN05660420_00382</name>
</gene>
<dbReference type="EMBL" id="FNQN01000001">
    <property type="protein sequence ID" value="SDZ80163.1"/>
    <property type="molecule type" value="Genomic_DNA"/>
</dbReference>
<dbReference type="InterPro" id="IPR004090">
    <property type="entry name" value="Chemotax_Me-accpt_rcpt"/>
</dbReference>
<dbReference type="GO" id="GO:0016020">
    <property type="term" value="C:membrane"/>
    <property type="evidence" value="ECO:0007669"/>
    <property type="project" value="InterPro"/>
</dbReference>
<reference evidence="6 7" key="1">
    <citation type="submission" date="2016-10" db="EMBL/GenBank/DDBJ databases">
        <authorList>
            <person name="de Groot N.N."/>
        </authorList>
    </citation>
    <scope>NUCLEOTIDE SEQUENCE [LARGE SCALE GENOMIC DNA]</scope>
    <source>
        <strain evidence="6 7">DSM 7343</strain>
    </source>
</reference>
<organism evidence="6 7">
    <name type="scientific">Desulfuromusa kysingii</name>
    <dbReference type="NCBI Taxonomy" id="37625"/>
    <lineage>
        <taxon>Bacteria</taxon>
        <taxon>Pseudomonadati</taxon>
        <taxon>Thermodesulfobacteriota</taxon>
        <taxon>Desulfuromonadia</taxon>
        <taxon>Desulfuromonadales</taxon>
        <taxon>Geopsychrobacteraceae</taxon>
        <taxon>Desulfuromusa</taxon>
    </lineage>
</organism>
<accession>A0A1H3VZB6</accession>
<dbReference type="PANTHER" id="PTHR32089:SF112">
    <property type="entry name" value="LYSOZYME-LIKE PROTEIN-RELATED"/>
    <property type="match status" value="1"/>
</dbReference>
<dbReference type="PRINTS" id="PR00260">
    <property type="entry name" value="CHEMTRNSDUCR"/>
</dbReference>
<proteinExistence type="inferred from homology"/>
<evidence type="ECO:0000259" key="5">
    <source>
        <dbReference type="PROSITE" id="PS50111"/>
    </source>
</evidence>